<name>A0A0E9PXT9_ANGAN</name>
<proteinExistence type="predicted"/>
<dbReference type="EMBL" id="GBXM01099146">
    <property type="protein sequence ID" value="JAH09431.1"/>
    <property type="molecule type" value="Transcribed_RNA"/>
</dbReference>
<reference evidence="1" key="1">
    <citation type="submission" date="2014-11" db="EMBL/GenBank/DDBJ databases">
        <authorList>
            <person name="Amaro Gonzalez C."/>
        </authorList>
    </citation>
    <scope>NUCLEOTIDE SEQUENCE</scope>
</reference>
<sequence>MCVKTKLLTAELLSSLHMTAVCTGEFNNIRQWRLMLGLKGHF</sequence>
<evidence type="ECO:0000313" key="1">
    <source>
        <dbReference type="EMBL" id="JAH09431.1"/>
    </source>
</evidence>
<accession>A0A0E9PXT9</accession>
<organism evidence="1">
    <name type="scientific">Anguilla anguilla</name>
    <name type="common">European freshwater eel</name>
    <name type="synonym">Muraena anguilla</name>
    <dbReference type="NCBI Taxonomy" id="7936"/>
    <lineage>
        <taxon>Eukaryota</taxon>
        <taxon>Metazoa</taxon>
        <taxon>Chordata</taxon>
        <taxon>Craniata</taxon>
        <taxon>Vertebrata</taxon>
        <taxon>Euteleostomi</taxon>
        <taxon>Actinopterygii</taxon>
        <taxon>Neopterygii</taxon>
        <taxon>Teleostei</taxon>
        <taxon>Anguilliformes</taxon>
        <taxon>Anguillidae</taxon>
        <taxon>Anguilla</taxon>
    </lineage>
</organism>
<protein>
    <submittedName>
        <fullName evidence="1">Uncharacterized protein</fullName>
    </submittedName>
</protein>
<dbReference type="AlphaFoldDB" id="A0A0E9PXT9"/>
<reference evidence="1" key="2">
    <citation type="journal article" date="2015" name="Fish Shellfish Immunol.">
        <title>Early steps in the European eel (Anguilla anguilla)-Vibrio vulnificus interaction in the gills: Role of the RtxA13 toxin.</title>
        <authorList>
            <person name="Callol A."/>
            <person name="Pajuelo D."/>
            <person name="Ebbesson L."/>
            <person name="Teles M."/>
            <person name="MacKenzie S."/>
            <person name="Amaro C."/>
        </authorList>
    </citation>
    <scope>NUCLEOTIDE SEQUENCE</scope>
</reference>